<dbReference type="EMBL" id="BKCP01004394">
    <property type="protein sequence ID" value="GER30764.1"/>
    <property type="molecule type" value="Genomic_DNA"/>
</dbReference>
<dbReference type="AlphaFoldDB" id="A0A5A7PDR3"/>
<evidence type="ECO:0000313" key="1">
    <source>
        <dbReference type="EMBL" id="GER30764.1"/>
    </source>
</evidence>
<sequence>MKVKLPRSCQWWSIGNGTCEEALKKSNSTGYACKSLNSECYEASNGYGYRCSCMQGYEGNPYLLHGCRGQLKIPFNFLFICVLFGEKKNIDECRNPSTYCVKKCNGRKDGKDCIPNDSGYPLISRIVTVFGYSTTPSSGATEMLDISELGNNEEQVMEVAELARSCLNVRGDERPSMKEVAAELEGLGRVGGKHSWVEPKGEENAESFLLGDGLFDDSVKDHMVMGGGR</sequence>
<keyword evidence="1" id="KW-0418">Kinase</keyword>
<dbReference type="OrthoDB" id="914135at2759"/>
<protein>
    <submittedName>
        <fullName evidence="1">Wall-associated kinase family protein</fullName>
    </submittedName>
</protein>
<keyword evidence="1" id="KW-0808">Transferase</keyword>
<keyword evidence="2" id="KW-1185">Reference proteome</keyword>
<dbReference type="GO" id="GO:0016301">
    <property type="term" value="F:kinase activity"/>
    <property type="evidence" value="ECO:0007669"/>
    <property type="project" value="UniProtKB-KW"/>
</dbReference>
<name>A0A5A7PDR3_STRAF</name>
<accession>A0A5A7PDR3</accession>
<dbReference type="Proteomes" id="UP000325081">
    <property type="component" value="Unassembled WGS sequence"/>
</dbReference>
<comment type="caution">
    <text evidence="1">The sequence shown here is derived from an EMBL/GenBank/DDBJ whole genome shotgun (WGS) entry which is preliminary data.</text>
</comment>
<gene>
    <name evidence="1" type="ORF">STAS_06719</name>
</gene>
<reference evidence="2" key="1">
    <citation type="journal article" date="2019" name="Curr. Biol.">
        <title>Genome Sequence of Striga asiatica Provides Insight into the Evolution of Plant Parasitism.</title>
        <authorList>
            <person name="Yoshida S."/>
            <person name="Kim S."/>
            <person name="Wafula E.K."/>
            <person name="Tanskanen J."/>
            <person name="Kim Y.M."/>
            <person name="Honaas L."/>
            <person name="Yang Z."/>
            <person name="Spallek T."/>
            <person name="Conn C.E."/>
            <person name="Ichihashi Y."/>
            <person name="Cheong K."/>
            <person name="Cui S."/>
            <person name="Der J.P."/>
            <person name="Gundlach H."/>
            <person name="Jiao Y."/>
            <person name="Hori C."/>
            <person name="Ishida J.K."/>
            <person name="Kasahara H."/>
            <person name="Kiba T."/>
            <person name="Kim M.S."/>
            <person name="Koo N."/>
            <person name="Laohavisit A."/>
            <person name="Lee Y.H."/>
            <person name="Lumba S."/>
            <person name="McCourt P."/>
            <person name="Mortimer J.C."/>
            <person name="Mutuku J.M."/>
            <person name="Nomura T."/>
            <person name="Sasaki-Sekimoto Y."/>
            <person name="Seto Y."/>
            <person name="Wang Y."/>
            <person name="Wakatake T."/>
            <person name="Sakakibara H."/>
            <person name="Demura T."/>
            <person name="Yamaguchi S."/>
            <person name="Yoneyama K."/>
            <person name="Manabe R.I."/>
            <person name="Nelson D.C."/>
            <person name="Schulman A.H."/>
            <person name="Timko M.P."/>
            <person name="dePamphilis C.W."/>
            <person name="Choi D."/>
            <person name="Shirasu K."/>
        </authorList>
    </citation>
    <scope>NUCLEOTIDE SEQUENCE [LARGE SCALE GENOMIC DNA]</scope>
    <source>
        <strain evidence="2">cv. UVA1</strain>
    </source>
</reference>
<dbReference type="PANTHER" id="PTHR33491">
    <property type="entry name" value="OSJNBA0016N04.9 PROTEIN"/>
    <property type="match status" value="1"/>
</dbReference>
<organism evidence="1 2">
    <name type="scientific">Striga asiatica</name>
    <name type="common">Asiatic witchweed</name>
    <name type="synonym">Buchnera asiatica</name>
    <dbReference type="NCBI Taxonomy" id="4170"/>
    <lineage>
        <taxon>Eukaryota</taxon>
        <taxon>Viridiplantae</taxon>
        <taxon>Streptophyta</taxon>
        <taxon>Embryophyta</taxon>
        <taxon>Tracheophyta</taxon>
        <taxon>Spermatophyta</taxon>
        <taxon>Magnoliopsida</taxon>
        <taxon>eudicotyledons</taxon>
        <taxon>Gunneridae</taxon>
        <taxon>Pentapetalae</taxon>
        <taxon>asterids</taxon>
        <taxon>lamiids</taxon>
        <taxon>Lamiales</taxon>
        <taxon>Orobanchaceae</taxon>
        <taxon>Buchnereae</taxon>
        <taxon>Striga</taxon>
    </lineage>
</organism>
<evidence type="ECO:0000313" key="2">
    <source>
        <dbReference type="Proteomes" id="UP000325081"/>
    </source>
</evidence>
<proteinExistence type="predicted"/>